<comment type="caution">
    <text evidence="1">The sequence shown here is derived from an EMBL/GenBank/DDBJ whole genome shotgun (WGS) entry which is preliminary data.</text>
</comment>
<evidence type="ECO:0000313" key="2">
    <source>
        <dbReference type="Proteomes" id="UP000077271"/>
    </source>
</evidence>
<evidence type="ECO:0000313" key="1">
    <source>
        <dbReference type="EMBL" id="OAH59202.1"/>
    </source>
</evidence>
<dbReference type="AlphaFoldDB" id="A0A177L1D8"/>
<organism evidence="1 2">
    <name type="scientific">Domibacillus aminovorans</name>
    <dbReference type="NCBI Taxonomy" id="29332"/>
    <lineage>
        <taxon>Bacteria</taxon>
        <taxon>Bacillati</taxon>
        <taxon>Bacillota</taxon>
        <taxon>Bacilli</taxon>
        <taxon>Bacillales</taxon>
        <taxon>Bacillaceae</taxon>
        <taxon>Domibacillus</taxon>
    </lineage>
</organism>
<proteinExistence type="predicted"/>
<evidence type="ECO:0008006" key="3">
    <source>
        <dbReference type="Google" id="ProtNLM"/>
    </source>
</evidence>
<name>A0A177L1D8_9BACI</name>
<dbReference type="EMBL" id="LQWZ01000004">
    <property type="protein sequence ID" value="OAH59202.1"/>
    <property type="molecule type" value="Genomic_DNA"/>
</dbReference>
<dbReference type="OrthoDB" id="2112405at2"/>
<accession>A0A177L1D8</accession>
<dbReference type="RefSeq" id="WP_018392624.1">
    <property type="nucleotide sequence ID" value="NZ_LQWZ01000004.1"/>
</dbReference>
<gene>
    <name evidence="1" type="ORF">AWH48_15765</name>
</gene>
<protein>
    <recommendedName>
        <fullName evidence="3">WYL domain-containing protein</fullName>
    </recommendedName>
</protein>
<sequence>MNGLLLTSLEEKMPIEIMYMATDNTIMKRQIIVTAANQDYIKAYCFTRKQTRTFKRSNILAAANFKYNYIII</sequence>
<dbReference type="Proteomes" id="UP000077271">
    <property type="component" value="Unassembled WGS sequence"/>
</dbReference>
<reference evidence="1 2" key="1">
    <citation type="submission" date="2016-01" db="EMBL/GenBank/DDBJ databases">
        <title>Investigation of taxonomic status of Bacillus aminovorans.</title>
        <authorList>
            <person name="Verma A."/>
            <person name="Pal Y."/>
            <person name="Krishnamurthi S."/>
        </authorList>
    </citation>
    <scope>NUCLEOTIDE SEQUENCE [LARGE SCALE GENOMIC DNA]</scope>
    <source>
        <strain evidence="1 2">DSM 4337</strain>
    </source>
</reference>